<protein>
    <submittedName>
        <fullName evidence="2">Rhodanese-related sulfurtransferase</fullName>
    </submittedName>
</protein>
<dbReference type="Proteomes" id="UP000196778">
    <property type="component" value="Unassembled WGS sequence"/>
</dbReference>
<organism evidence="2 3">
    <name type="scientific">Mycetocola reblochoni REB411</name>
    <dbReference type="NCBI Taxonomy" id="1255698"/>
    <lineage>
        <taxon>Bacteria</taxon>
        <taxon>Bacillati</taxon>
        <taxon>Actinomycetota</taxon>
        <taxon>Actinomycetes</taxon>
        <taxon>Micrococcales</taxon>
        <taxon>Microbacteriaceae</taxon>
        <taxon>Mycetocola</taxon>
    </lineage>
</organism>
<evidence type="ECO:0000313" key="3">
    <source>
        <dbReference type="Proteomes" id="UP000196778"/>
    </source>
</evidence>
<evidence type="ECO:0000259" key="1">
    <source>
        <dbReference type="PROSITE" id="PS50206"/>
    </source>
</evidence>
<feature type="domain" description="Rhodanese" evidence="1">
    <location>
        <begin position="12"/>
        <end position="99"/>
    </location>
</feature>
<keyword evidence="2" id="KW-0808">Transferase</keyword>
<dbReference type="SUPFAM" id="SSF52821">
    <property type="entry name" value="Rhodanese/Cell cycle control phosphatase"/>
    <property type="match status" value="1"/>
</dbReference>
<dbReference type="EMBL" id="FUKR01000068">
    <property type="protein sequence ID" value="SJN40243.1"/>
    <property type="molecule type" value="Genomic_DNA"/>
</dbReference>
<dbReference type="AlphaFoldDB" id="A0A1R4K8B1"/>
<dbReference type="GO" id="GO:0016740">
    <property type="term" value="F:transferase activity"/>
    <property type="evidence" value="ECO:0007669"/>
    <property type="project" value="UniProtKB-KW"/>
</dbReference>
<dbReference type="RefSeq" id="WP_179205327.1">
    <property type="nucleotide sequence ID" value="NZ_FUKR01000068.1"/>
</dbReference>
<dbReference type="PANTHER" id="PTHR43031">
    <property type="entry name" value="FAD-DEPENDENT OXIDOREDUCTASE"/>
    <property type="match status" value="1"/>
</dbReference>
<dbReference type="Gene3D" id="3.40.250.10">
    <property type="entry name" value="Rhodanese-like domain"/>
    <property type="match status" value="1"/>
</dbReference>
<reference evidence="3" key="1">
    <citation type="submission" date="2017-02" db="EMBL/GenBank/DDBJ databases">
        <authorList>
            <person name="Dridi B."/>
        </authorList>
    </citation>
    <scope>NUCLEOTIDE SEQUENCE [LARGE SCALE GENOMIC DNA]</scope>
    <source>
        <strain evidence="3">EB411</strain>
    </source>
</reference>
<keyword evidence="3" id="KW-1185">Reference proteome</keyword>
<dbReference type="InterPro" id="IPR001763">
    <property type="entry name" value="Rhodanese-like_dom"/>
</dbReference>
<name>A0A1R4K8B1_9MICO</name>
<dbReference type="CDD" id="cd00158">
    <property type="entry name" value="RHOD"/>
    <property type="match status" value="1"/>
</dbReference>
<dbReference type="PANTHER" id="PTHR43031:SF17">
    <property type="entry name" value="SULFURTRANSFERASE YTWF-RELATED"/>
    <property type="match status" value="1"/>
</dbReference>
<dbReference type="InterPro" id="IPR050229">
    <property type="entry name" value="GlpE_sulfurtransferase"/>
</dbReference>
<sequence length="105" mass="11198">MREIDVTELAALGDGAVIVDVREPDELQRVRLASAVSIPLSRFLESVGELPDAEPLYVLCHSGGRSARVAAYLEQSGREAVNVRGGITAWAEAGLPVVRDETPDA</sequence>
<accession>A0A1R4K8B1</accession>
<dbReference type="SMART" id="SM00450">
    <property type="entry name" value="RHOD"/>
    <property type="match status" value="1"/>
</dbReference>
<evidence type="ECO:0000313" key="2">
    <source>
        <dbReference type="EMBL" id="SJN40243.1"/>
    </source>
</evidence>
<dbReference type="Pfam" id="PF00581">
    <property type="entry name" value="Rhodanese"/>
    <property type="match status" value="1"/>
</dbReference>
<dbReference type="InterPro" id="IPR036873">
    <property type="entry name" value="Rhodanese-like_dom_sf"/>
</dbReference>
<proteinExistence type="predicted"/>
<gene>
    <name evidence="2" type="ORF">FM119_11850</name>
</gene>
<dbReference type="PROSITE" id="PS50206">
    <property type="entry name" value="RHODANESE_3"/>
    <property type="match status" value="1"/>
</dbReference>